<organism evidence="1 2">
    <name type="scientific">Micavibrio aeruginosavorus</name>
    <dbReference type="NCBI Taxonomy" id="349221"/>
    <lineage>
        <taxon>Bacteria</taxon>
        <taxon>Pseudomonadati</taxon>
        <taxon>Bdellovibrionota</taxon>
        <taxon>Bdellovibrionia</taxon>
        <taxon>Bdellovibrionales</taxon>
        <taxon>Pseudobdellovibrionaceae</taxon>
        <taxon>Micavibrio</taxon>
    </lineage>
</organism>
<name>A0A2W5A1G3_9BACT</name>
<dbReference type="EMBL" id="QFNK01000020">
    <property type="protein sequence ID" value="PZO88360.1"/>
    <property type="molecule type" value="Genomic_DNA"/>
</dbReference>
<proteinExistence type="predicted"/>
<gene>
    <name evidence="1" type="ORF">DI626_01990</name>
</gene>
<reference evidence="1 2" key="1">
    <citation type="submission" date="2017-08" db="EMBL/GenBank/DDBJ databases">
        <title>Infants hospitalized years apart are colonized by the same room-sourced microbial strains.</title>
        <authorList>
            <person name="Brooks B."/>
            <person name="Olm M.R."/>
            <person name="Firek B.A."/>
            <person name="Baker R."/>
            <person name="Thomas B.C."/>
            <person name="Morowitz M.J."/>
            <person name="Banfield J.F."/>
        </authorList>
    </citation>
    <scope>NUCLEOTIDE SEQUENCE [LARGE SCALE GENOMIC DNA]</scope>
    <source>
        <strain evidence="1">S2_018_000_R2_104</strain>
    </source>
</reference>
<protein>
    <submittedName>
        <fullName evidence="1">Uncharacterized protein</fullName>
    </submittedName>
</protein>
<dbReference type="AlphaFoldDB" id="A0A2W5A1G3"/>
<comment type="caution">
    <text evidence="1">The sequence shown here is derived from an EMBL/GenBank/DDBJ whole genome shotgun (WGS) entry which is preliminary data.</text>
</comment>
<accession>A0A2W5A1G3</accession>
<feature type="non-terminal residue" evidence="1">
    <location>
        <position position="1"/>
    </location>
</feature>
<evidence type="ECO:0000313" key="1">
    <source>
        <dbReference type="EMBL" id="PZO88360.1"/>
    </source>
</evidence>
<evidence type="ECO:0000313" key="2">
    <source>
        <dbReference type="Proteomes" id="UP000249557"/>
    </source>
</evidence>
<sequence length="177" mass="19089">ELFDDELNLDSALRGEASVPATEWSGLDHLEGKAVTIVADGVSIGEKTVSVGKITLDEPAITVEIGLPYTHVVEPLPPAAAGDGVMVRKIRMVEAIFRVQETQALCLDVGRGLKDIALRHIGENDILDAPPPAVSGDIHVRALGWQTELADPLWRIEQNVPLPFTLLSVMTELKLSD</sequence>
<dbReference type="Proteomes" id="UP000249557">
    <property type="component" value="Unassembled WGS sequence"/>
</dbReference>